<name>A0AAE0WQ80_9PEZI</name>
<feature type="compositionally biased region" description="Polar residues" evidence="2">
    <location>
        <begin position="163"/>
        <end position="183"/>
    </location>
</feature>
<dbReference type="PANTHER" id="PTHR43539">
    <property type="entry name" value="FLAVIN-BINDING MONOOXYGENASE-LIKE PROTEIN (AFU_ORTHOLOGUE AFUA_4G09220)"/>
    <property type="match status" value="1"/>
</dbReference>
<dbReference type="EMBL" id="JAUTXT010000012">
    <property type="protein sequence ID" value="KAK3675977.1"/>
    <property type="molecule type" value="Genomic_DNA"/>
</dbReference>
<dbReference type="InterPro" id="IPR050982">
    <property type="entry name" value="Auxin_biosynth/cation_transpt"/>
</dbReference>
<dbReference type="Pfam" id="PF13738">
    <property type="entry name" value="Pyr_redox_3"/>
    <property type="match status" value="1"/>
</dbReference>
<sequence length="608" mass="67713">MATMKRSPNVKFDEVPGSLPQESNPDNVDLSEVADVAVAKLNDPQPDHFTENAIWRDLLSFTGTYRTLYSRAKVVDSLSRLGTEKQRSRFERREETAHKPRAASNFAASWVDIDIRFSLDIDGLAGEGSAIVSVVHSQDGKWRIWMLRTWLECFKGHGDPDTPITTSQATNGTNGDSNATSNGHTETSIYDAIVVGGGQAGLSTAGRLKALGVSYLLLESRPEIGDVWNTRYESLRWHTSKLSCGMPFDQTTFPDDDDYMLPTKRIGAGHKAWSEKYGINVRISTTVDSARWQEAEKIWTVNTTSGERKETFQAHNLVLTIGTGHLTPVLPDWAHADKVAVGGFKGTILHASQYMSCKAWSGKRGIVVGTANTAHDVAEDMANAGMQTTMMQRGSTYIFPAEWLHKSQDIHYNSSKHPADADKECFTYPNKILRAIINRFAYMLVKKNSARFDRLEEAGFKLDRFGDIYDNLYVRFGGHYVDIGGSKRIADGEIKVETTAVESMTEDGLLLEDGRKLSADLIVLATGFDHDFRRDAAKLIGQEAADQMDDFWGVDAEGEIRGHAKFAGHPNLYYHGGDVRICRFFSRFIALQIQAEVLLGKPMERYTD</sequence>
<feature type="region of interest" description="Disordered" evidence="2">
    <location>
        <begin position="1"/>
        <end position="26"/>
    </location>
</feature>
<feature type="region of interest" description="Disordered" evidence="2">
    <location>
        <begin position="162"/>
        <end position="183"/>
    </location>
</feature>
<keyword evidence="1" id="KW-0560">Oxidoreductase</keyword>
<dbReference type="InterPro" id="IPR036188">
    <property type="entry name" value="FAD/NAD-bd_sf"/>
</dbReference>
<protein>
    <recommendedName>
        <fullName evidence="5">Flavin-containing monooxygenase</fullName>
    </recommendedName>
</protein>
<evidence type="ECO:0000256" key="2">
    <source>
        <dbReference type="SAM" id="MobiDB-lite"/>
    </source>
</evidence>
<accession>A0AAE0WQ80</accession>
<keyword evidence="4" id="KW-1185">Reference proteome</keyword>
<evidence type="ECO:0000313" key="3">
    <source>
        <dbReference type="EMBL" id="KAK3675977.1"/>
    </source>
</evidence>
<evidence type="ECO:0000256" key="1">
    <source>
        <dbReference type="ARBA" id="ARBA00023002"/>
    </source>
</evidence>
<dbReference type="Gene3D" id="3.50.50.60">
    <property type="entry name" value="FAD/NAD(P)-binding domain"/>
    <property type="match status" value="2"/>
</dbReference>
<gene>
    <name evidence="3" type="ORF">LTR78_004169</name>
</gene>
<dbReference type="AlphaFoldDB" id="A0AAE0WQ80"/>
<proteinExistence type="predicted"/>
<dbReference type="GO" id="GO:0004497">
    <property type="term" value="F:monooxygenase activity"/>
    <property type="evidence" value="ECO:0007669"/>
    <property type="project" value="TreeGrafter"/>
</dbReference>
<comment type="caution">
    <text evidence="3">The sequence shown here is derived from an EMBL/GenBank/DDBJ whole genome shotgun (WGS) entry which is preliminary data.</text>
</comment>
<dbReference type="Proteomes" id="UP001274830">
    <property type="component" value="Unassembled WGS sequence"/>
</dbReference>
<dbReference type="GO" id="GO:0050660">
    <property type="term" value="F:flavin adenine dinucleotide binding"/>
    <property type="evidence" value="ECO:0007669"/>
    <property type="project" value="TreeGrafter"/>
</dbReference>
<organism evidence="3 4">
    <name type="scientific">Recurvomyces mirabilis</name>
    <dbReference type="NCBI Taxonomy" id="574656"/>
    <lineage>
        <taxon>Eukaryota</taxon>
        <taxon>Fungi</taxon>
        <taxon>Dikarya</taxon>
        <taxon>Ascomycota</taxon>
        <taxon>Pezizomycotina</taxon>
        <taxon>Dothideomycetes</taxon>
        <taxon>Dothideomycetidae</taxon>
        <taxon>Mycosphaerellales</taxon>
        <taxon>Teratosphaeriaceae</taxon>
        <taxon>Recurvomyces</taxon>
    </lineage>
</organism>
<dbReference type="PANTHER" id="PTHR43539:SF68">
    <property type="entry name" value="FLAVIN-BINDING MONOOXYGENASE-LIKE PROTEIN (AFU_ORTHOLOGUE AFUA_4G09220)"/>
    <property type="match status" value="1"/>
</dbReference>
<reference evidence="3" key="1">
    <citation type="submission" date="2023-07" db="EMBL/GenBank/DDBJ databases">
        <title>Black Yeasts Isolated from many extreme environments.</title>
        <authorList>
            <person name="Coleine C."/>
            <person name="Stajich J.E."/>
            <person name="Selbmann L."/>
        </authorList>
    </citation>
    <scope>NUCLEOTIDE SEQUENCE</scope>
    <source>
        <strain evidence="3">CCFEE 5485</strain>
    </source>
</reference>
<dbReference type="SUPFAM" id="SSF51905">
    <property type="entry name" value="FAD/NAD(P)-binding domain"/>
    <property type="match status" value="1"/>
</dbReference>
<evidence type="ECO:0000313" key="4">
    <source>
        <dbReference type="Proteomes" id="UP001274830"/>
    </source>
</evidence>
<evidence type="ECO:0008006" key="5">
    <source>
        <dbReference type="Google" id="ProtNLM"/>
    </source>
</evidence>